<dbReference type="EMBL" id="DVIU01000153">
    <property type="protein sequence ID" value="HIS36506.1"/>
    <property type="molecule type" value="Genomic_DNA"/>
</dbReference>
<gene>
    <name evidence="2" type="ORF">IAC10_07740</name>
</gene>
<organism evidence="2 3">
    <name type="scientific">Candidatus Scatousia excrementigallinarum</name>
    <dbReference type="NCBI Taxonomy" id="2840935"/>
    <lineage>
        <taxon>Bacteria</taxon>
        <taxon>Candidatus Scatousia</taxon>
    </lineage>
</organism>
<proteinExistence type="predicted"/>
<sequence length="247" mass="28371">MFAKIKHKVFNSKLALKYFSKYTNKISYSQYGEDKILDFALKILKNKNLIDYISYLDLGGCFAIEGSNTYFLYRQGYTGVVIEAVPELAAEYKKIRKNDIVLNIGVTAENSGNEMPFYFAEGVCGSFDKSTVLDAIDKCGLKNECKQMDILTRNINDIMSEYFSEKTLFLFSIDVEGIDEDILKSLDFRDFKPYFFCVETADLSGEKFLGKKKPEIISFMAANGYEVYADTYINTIFIRKDILEKMF</sequence>
<name>A0A9D1EYV1_9BACT</name>
<dbReference type="Proteomes" id="UP000823928">
    <property type="component" value="Unassembled WGS sequence"/>
</dbReference>
<accession>A0A9D1EYV1</accession>
<dbReference type="InterPro" id="IPR029063">
    <property type="entry name" value="SAM-dependent_MTases_sf"/>
</dbReference>
<keyword evidence="2" id="KW-0489">Methyltransferase</keyword>
<evidence type="ECO:0000259" key="1">
    <source>
        <dbReference type="Pfam" id="PF05050"/>
    </source>
</evidence>
<dbReference type="GO" id="GO:0008168">
    <property type="term" value="F:methyltransferase activity"/>
    <property type="evidence" value="ECO:0007669"/>
    <property type="project" value="UniProtKB-KW"/>
</dbReference>
<dbReference type="Gene3D" id="3.40.50.150">
    <property type="entry name" value="Vaccinia Virus protein VP39"/>
    <property type="match status" value="1"/>
</dbReference>
<dbReference type="SUPFAM" id="SSF53335">
    <property type="entry name" value="S-adenosyl-L-methionine-dependent methyltransferases"/>
    <property type="match status" value="1"/>
</dbReference>
<reference evidence="2" key="1">
    <citation type="submission" date="2020-10" db="EMBL/GenBank/DDBJ databases">
        <authorList>
            <person name="Gilroy R."/>
        </authorList>
    </citation>
    <scope>NUCLEOTIDE SEQUENCE</scope>
    <source>
        <strain evidence="2">6276</strain>
    </source>
</reference>
<keyword evidence="2" id="KW-0808">Transferase</keyword>
<feature type="domain" description="Methyltransferase FkbM" evidence="1">
    <location>
        <begin position="57"/>
        <end position="226"/>
    </location>
</feature>
<dbReference type="GO" id="GO:0032259">
    <property type="term" value="P:methylation"/>
    <property type="evidence" value="ECO:0007669"/>
    <property type="project" value="UniProtKB-KW"/>
</dbReference>
<evidence type="ECO:0000313" key="3">
    <source>
        <dbReference type="Proteomes" id="UP000823928"/>
    </source>
</evidence>
<protein>
    <submittedName>
        <fullName evidence="2">FkbM family methyltransferase</fullName>
    </submittedName>
</protein>
<evidence type="ECO:0000313" key="2">
    <source>
        <dbReference type="EMBL" id="HIS36506.1"/>
    </source>
</evidence>
<comment type="caution">
    <text evidence="2">The sequence shown here is derived from an EMBL/GenBank/DDBJ whole genome shotgun (WGS) entry which is preliminary data.</text>
</comment>
<dbReference type="AlphaFoldDB" id="A0A9D1EYV1"/>
<dbReference type="Pfam" id="PF05050">
    <property type="entry name" value="Methyltransf_21"/>
    <property type="match status" value="1"/>
</dbReference>
<reference evidence="2" key="2">
    <citation type="journal article" date="2021" name="PeerJ">
        <title>Extensive microbial diversity within the chicken gut microbiome revealed by metagenomics and culture.</title>
        <authorList>
            <person name="Gilroy R."/>
            <person name="Ravi A."/>
            <person name="Getino M."/>
            <person name="Pursley I."/>
            <person name="Horton D.L."/>
            <person name="Alikhan N.F."/>
            <person name="Baker D."/>
            <person name="Gharbi K."/>
            <person name="Hall N."/>
            <person name="Watson M."/>
            <person name="Adriaenssens E.M."/>
            <person name="Foster-Nyarko E."/>
            <person name="Jarju S."/>
            <person name="Secka A."/>
            <person name="Antonio M."/>
            <person name="Oren A."/>
            <person name="Chaudhuri R.R."/>
            <person name="La Ragione R."/>
            <person name="Hildebrand F."/>
            <person name="Pallen M.J."/>
        </authorList>
    </citation>
    <scope>NUCLEOTIDE SEQUENCE</scope>
    <source>
        <strain evidence="2">6276</strain>
    </source>
</reference>
<dbReference type="InterPro" id="IPR006342">
    <property type="entry name" value="FkbM_mtfrase"/>
</dbReference>